<dbReference type="Proteomes" id="UP001364472">
    <property type="component" value="Unassembled WGS sequence"/>
</dbReference>
<dbReference type="SUPFAM" id="SSF52833">
    <property type="entry name" value="Thioredoxin-like"/>
    <property type="match status" value="1"/>
</dbReference>
<evidence type="ECO:0000256" key="2">
    <source>
        <dbReference type="PROSITE-ProRule" id="PRU01282"/>
    </source>
</evidence>
<dbReference type="NCBIfam" id="TIGR01617">
    <property type="entry name" value="arsC_related"/>
    <property type="match status" value="1"/>
</dbReference>
<dbReference type="Gene3D" id="3.40.30.10">
    <property type="entry name" value="Glutaredoxin"/>
    <property type="match status" value="1"/>
</dbReference>
<dbReference type="InterPro" id="IPR006660">
    <property type="entry name" value="Arsenate_reductase-like"/>
</dbReference>
<name>A0AAW9R3X6_9GAMM</name>
<reference evidence="3 4" key="1">
    <citation type="journal article" date="2016" name="Antonie Van Leeuwenhoek">
        <title>Denitratimonas tolerans gen. nov., sp. nov., a denitrifying bacterium isolated from a bioreactor for tannery wastewater treatment.</title>
        <authorList>
            <person name="Han S.I."/>
            <person name="Kim J.O."/>
            <person name="Lee Y.R."/>
            <person name="Ekpeghere K.I."/>
            <person name="Koh S.C."/>
            <person name="Whang K.S."/>
        </authorList>
    </citation>
    <scope>NUCLEOTIDE SEQUENCE [LARGE SCALE GENOMIC DNA]</scope>
    <source>
        <strain evidence="3 4">KACC 17565</strain>
    </source>
</reference>
<evidence type="ECO:0000313" key="4">
    <source>
        <dbReference type="Proteomes" id="UP001364472"/>
    </source>
</evidence>
<evidence type="ECO:0000256" key="1">
    <source>
        <dbReference type="ARBA" id="ARBA00007198"/>
    </source>
</evidence>
<comment type="similarity">
    <text evidence="1 2">Belongs to the ArsC family.</text>
</comment>
<dbReference type="InterPro" id="IPR036249">
    <property type="entry name" value="Thioredoxin-like_sf"/>
</dbReference>
<dbReference type="InterPro" id="IPR006504">
    <property type="entry name" value="Tscrpt_reg_Spx/MgsR"/>
</dbReference>
<dbReference type="PROSITE" id="PS51353">
    <property type="entry name" value="ARSC"/>
    <property type="match status" value="1"/>
</dbReference>
<organism evidence="3 4">
    <name type="scientific">Denitratimonas tolerans</name>
    <dbReference type="NCBI Taxonomy" id="1338420"/>
    <lineage>
        <taxon>Bacteria</taxon>
        <taxon>Pseudomonadati</taxon>
        <taxon>Pseudomonadota</taxon>
        <taxon>Gammaproteobacteria</taxon>
        <taxon>Lysobacterales</taxon>
        <taxon>Lysobacteraceae</taxon>
        <taxon>Denitratimonas</taxon>
    </lineage>
</organism>
<comment type="caution">
    <text evidence="3">The sequence shown here is derived from an EMBL/GenBank/DDBJ whole genome shotgun (WGS) entry which is preliminary data.</text>
</comment>
<dbReference type="PANTHER" id="PTHR30041:SF8">
    <property type="entry name" value="PROTEIN YFFB"/>
    <property type="match status" value="1"/>
</dbReference>
<dbReference type="Pfam" id="PF03960">
    <property type="entry name" value="ArsC"/>
    <property type="match status" value="1"/>
</dbReference>
<dbReference type="PANTHER" id="PTHR30041">
    <property type="entry name" value="ARSENATE REDUCTASE"/>
    <property type="match status" value="1"/>
</dbReference>
<proteinExistence type="inferred from homology"/>
<dbReference type="AlphaFoldDB" id="A0AAW9R3X6"/>
<sequence length="118" mass="13614">MSVRLYGLANCDTCRKARSWLARFSIEHEFTDYRDERIDPAVLTQWAEQLGGWDALINRASTTWRNLPPNRKQPGSDAEWRLLLKEYPQLIKRPVTVTGDGVVSVGFKDALYKKRFGV</sequence>
<protein>
    <submittedName>
        <fullName evidence="3">Spx/MgsR family RNA polymerase-binding regulatory protein</fullName>
    </submittedName>
</protein>
<accession>A0AAW9R3X6</accession>
<dbReference type="RefSeq" id="WP_337334392.1">
    <property type="nucleotide sequence ID" value="NZ_JBBDHC010000003.1"/>
</dbReference>
<keyword evidence="4" id="KW-1185">Reference proteome</keyword>
<dbReference type="EMBL" id="JBBDHC010000003">
    <property type="protein sequence ID" value="MEJ1248674.1"/>
    <property type="molecule type" value="Genomic_DNA"/>
</dbReference>
<evidence type="ECO:0000313" key="3">
    <source>
        <dbReference type="EMBL" id="MEJ1248674.1"/>
    </source>
</evidence>
<gene>
    <name evidence="3" type="ORF">WB794_03155</name>
</gene>